<keyword evidence="10" id="KW-0256">Endoplasmic reticulum</keyword>
<dbReference type="GO" id="GO:0005789">
    <property type="term" value="C:endoplasmic reticulum membrane"/>
    <property type="evidence" value="ECO:0007669"/>
    <property type="project" value="UniProtKB-SubCell"/>
</dbReference>
<evidence type="ECO:0000256" key="15">
    <source>
        <dbReference type="ARBA" id="ARBA00048109"/>
    </source>
</evidence>
<comment type="similarity">
    <text evidence="4">Belongs to the diacylglycerol acyltransferase family.</text>
</comment>
<evidence type="ECO:0000256" key="12">
    <source>
        <dbReference type="ARBA" id="ARBA00023098"/>
    </source>
</evidence>
<feature type="region of interest" description="Disordered" evidence="16">
    <location>
        <begin position="1"/>
        <end position="184"/>
    </location>
</feature>
<feature type="compositionally biased region" description="Polar residues" evidence="16">
    <location>
        <begin position="85"/>
        <end position="99"/>
    </location>
</feature>
<organism evidence="18 19">
    <name type="scientific">Westerdykella ornata</name>
    <dbReference type="NCBI Taxonomy" id="318751"/>
    <lineage>
        <taxon>Eukaryota</taxon>
        <taxon>Fungi</taxon>
        <taxon>Dikarya</taxon>
        <taxon>Ascomycota</taxon>
        <taxon>Pezizomycotina</taxon>
        <taxon>Dothideomycetes</taxon>
        <taxon>Pleosporomycetidae</taxon>
        <taxon>Pleosporales</taxon>
        <taxon>Sporormiaceae</taxon>
        <taxon>Westerdykella</taxon>
    </lineage>
</organism>
<evidence type="ECO:0000256" key="16">
    <source>
        <dbReference type="SAM" id="MobiDB-lite"/>
    </source>
</evidence>
<evidence type="ECO:0000256" key="5">
    <source>
        <dbReference type="ARBA" id="ARBA00013244"/>
    </source>
</evidence>
<evidence type="ECO:0000256" key="7">
    <source>
        <dbReference type="ARBA" id="ARBA00022679"/>
    </source>
</evidence>
<dbReference type="Pfam" id="PF03982">
    <property type="entry name" value="DAGAT"/>
    <property type="match status" value="1"/>
</dbReference>
<feature type="transmembrane region" description="Helical" evidence="17">
    <location>
        <begin position="212"/>
        <end position="238"/>
    </location>
</feature>
<keyword evidence="19" id="KW-1185">Reference proteome</keyword>
<keyword evidence="14" id="KW-0012">Acyltransferase</keyword>
<evidence type="ECO:0000256" key="11">
    <source>
        <dbReference type="ARBA" id="ARBA00022989"/>
    </source>
</evidence>
<gene>
    <name evidence="18" type="ORF">EI97DRAFT_463456</name>
</gene>
<keyword evidence="9" id="KW-0319">Glycerol metabolism</keyword>
<keyword evidence="6" id="KW-0444">Lipid biosynthesis</keyword>
<name>A0A6A6JWS1_WESOR</name>
<evidence type="ECO:0000256" key="17">
    <source>
        <dbReference type="SAM" id="Phobius"/>
    </source>
</evidence>
<keyword evidence="13 17" id="KW-0472">Membrane</keyword>
<keyword evidence="8 17" id="KW-0812">Transmembrane</keyword>
<evidence type="ECO:0000256" key="10">
    <source>
        <dbReference type="ARBA" id="ARBA00022824"/>
    </source>
</evidence>
<dbReference type="GO" id="GO:0004144">
    <property type="term" value="F:diacylglycerol O-acyltransferase activity"/>
    <property type="evidence" value="ECO:0007669"/>
    <property type="project" value="UniProtKB-EC"/>
</dbReference>
<dbReference type="InterPro" id="IPR007130">
    <property type="entry name" value="DAGAT"/>
</dbReference>
<comment type="pathway">
    <text evidence="3">Lipid metabolism.</text>
</comment>
<dbReference type="EC" id="2.3.1.20" evidence="5"/>
<dbReference type="RefSeq" id="XP_033658598.1">
    <property type="nucleotide sequence ID" value="XM_033801359.1"/>
</dbReference>
<reference evidence="18" key="1">
    <citation type="journal article" date="2020" name="Stud. Mycol.">
        <title>101 Dothideomycetes genomes: a test case for predicting lifestyles and emergence of pathogens.</title>
        <authorList>
            <person name="Haridas S."/>
            <person name="Albert R."/>
            <person name="Binder M."/>
            <person name="Bloem J."/>
            <person name="Labutti K."/>
            <person name="Salamov A."/>
            <person name="Andreopoulos B."/>
            <person name="Baker S."/>
            <person name="Barry K."/>
            <person name="Bills G."/>
            <person name="Bluhm B."/>
            <person name="Cannon C."/>
            <person name="Castanera R."/>
            <person name="Culley D."/>
            <person name="Daum C."/>
            <person name="Ezra D."/>
            <person name="Gonzalez J."/>
            <person name="Henrissat B."/>
            <person name="Kuo A."/>
            <person name="Liang C."/>
            <person name="Lipzen A."/>
            <person name="Lutzoni F."/>
            <person name="Magnuson J."/>
            <person name="Mondo S."/>
            <person name="Nolan M."/>
            <person name="Ohm R."/>
            <person name="Pangilinan J."/>
            <person name="Park H.-J."/>
            <person name="Ramirez L."/>
            <person name="Alfaro M."/>
            <person name="Sun H."/>
            <person name="Tritt A."/>
            <person name="Yoshinaga Y."/>
            <person name="Zwiers L.-H."/>
            <person name="Turgeon B."/>
            <person name="Goodwin S."/>
            <person name="Spatafora J."/>
            <person name="Crous P."/>
            <person name="Grigoriev I."/>
        </authorList>
    </citation>
    <scope>NUCLEOTIDE SEQUENCE</scope>
    <source>
        <strain evidence="18">CBS 379.55</strain>
    </source>
</reference>
<dbReference type="AlphaFoldDB" id="A0A6A6JWS1"/>
<evidence type="ECO:0000256" key="9">
    <source>
        <dbReference type="ARBA" id="ARBA00022798"/>
    </source>
</evidence>
<comment type="subcellular location">
    <subcellularLocation>
        <location evidence="1">Endoplasmic reticulum membrane</location>
        <topology evidence="1">Multi-pass membrane protein</topology>
    </subcellularLocation>
</comment>
<dbReference type="OrthoDB" id="264532at2759"/>
<evidence type="ECO:0000256" key="6">
    <source>
        <dbReference type="ARBA" id="ARBA00022516"/>
    </source>
</evidence>
<feature type="transmembrane region" description="Helical" evidence="17">
    <location>
        <begin position="244"/>
        <end position="261"/>
    </location>
</feature>
<proteinExistence type="inferred from homology"/>
<dbReference type="GO" id="GO:0006071">
    <property type="term" value="P:glycerol metabolic process"/>
    <property type="evidence" value="ECO:0007669"/>
    <property type="project" value="UniProtKB-KW"/>
</dbReference>
<keyword evidence="11 17" id="KW-1133">Transmembrane helix</keyword>
<evidence type="ECO:0000256" key="13">
    <source>
        <dbReference type="ARBA" id="ARBA00023136"/>
    </source>
</evidence>
<keyword evidence="12" id="KW-0443">Lipid metabolism</keyword>
<protein>
    <recommendedName>
        <fullName evidence="5">diacylglycerol O-acyltransferase</fullName>
        <ecNumber evidence="5">2.3.1.20</ecNumber>
    </recommendedName>
</protein>
<keyword evidence="7" id="KW-0808">Transferase</keyword>
<evidence type="ECO:0000256" key="8">
    <source>
        <dbReference type="ARBA" id="ARBA00022692"/>
    </source>
</evidence>
<evidence type="ECO:0000256" key="4">
    <source>
        <dbReference type="ARBA" id="ARBA00005420"/>
    </source>
</evidence>
<evidence type="ECO:0000256" key="1">
    <source>
        <dbReference type="ARBA" id="ARBA00004477"/>
    </source>
</evidence>
<evidence type="ECO:0000256" key="3">
    <source>
        <dbReference type="ARBA" id="ARBA00005189"/>
    </source>
</evidence>
<dbReference type="PANTHER" id="PTHR12317:SF0">
    <property type="entry name" value="ACYLTRANSFERASE"/>
    <property type="match status" value="1"/>
</dbReference>
<comment type="pathway">
    <text evidence="2">Glycerolipid metabolism; triacylglycerol biosynthesis.</text>
</comment>
<evidence type="ECO:0000256" key="2">
    <source>
        <dbReference type="ARBA" id="ARBA00004771"/>
    </source>
</evidence>
<dbReference type="GO" id="GO:0019432">
    <property type="term" value="P:triglyceride biosynthetic process"/>
    <property type="evidence" value="ECO:0007669"/>
    <property type="project" value="TreeGrafter"/>
</dbReference>
<feature type="compositionally biased region" description="Basic and acidic residues" evidence="16">
    <location>
        <begin position="100"/>
        <end position="122"/>
    </location>
</feature>
<dbReference type="GeneID" id="54554534"/>
<comment type="catalytic activity">
    <reaction evidence="15">
        <text>an acyl-CoA + a 1,2-diacyl-sn-glycerol = a triacyl-sn-glycerol + CoA</text>
        <dbReference type="Rhea" id="RHEA:10868"/>
        <dbReference type="ChEBI" id="CHEBI:17815"/>
        <dbReference type="ChEBI" id="CHEBI:57287"/>
        <dbReference type="ChEBI" id="CHEBI:58342"/>
        <dbReference type="ChEBI" id="CHEBI:64615"/>
        <dbReference type="EC" id="2.3.1.20"/>
    </reaction>
</comment>
<evidence type="ECO:0000313" key="18">
    <source>
        <dbReference type="EMBL" id="KAF2281061.1"/>
    </source>
</evidence>
<dbReference type="EMBL" id="ML986484">
    <property type="protein sequence ID" value="KAF2281061.1"/>
    <property type="molecule type" value="Genomic_DNA"/>
</dbReference>
<evidence type="ECO:0000256" key="14">
    <source>
        <dbReference type="ARBA" id="ARBA00023315"/>
    </source>
</evidence>
<sequence>MALPAEPAAPQERKAHNLAPKSYDEAAEEALSPGPDEQIRNPNPEPADPNERKTRHLPPKSYAEAAKEDIVDAPVDMKKSDRAKSVQTIQANGKITIPTSEDKEHYEGRGEDDSPRSPDRRRSSVKSLGSPRRKHGGQLESEIFEKHQNGTGMPLTSVKVSEKYAKSTRTPDAPRRRTSTLMSGKQAGAGWQKSKIRFAPLNVPLQRRLQTLAVLIHTLTPFCLLTIFFFLCSIPLLWPILLPYVIFVLFSNAGISGELSYRSERIRRLRIWSLFASYFPARLHRTYELEPTRKYVFGYHPHGIISHGAFAAFATEALGFSQLFPGITNTLLTLDTNFKTPLYREYALYLGLGSVSRQSIDNILSKGGVNGEGMGRAVTIVVGGAREALEAKPGTIRLLLLSRKGFVKRAIANGADLVPVLAFGESDIYQQVDASSHPYLHAFQLAVKKLFGFTMPIFHARGVFNYDVGMLPYRKPINIVVGKPIQVVQSRHPDDAYVAQIHSEYIKELLRIWDDYKDDFAKDRTSELEIIE</sequence>
<feature type="compositionally biased region" description="Basic and acidic residues" evidence="16">
    <location>
        <begin position="65"/>
        <end position="84"/>
    </location>
</feature>
<dbReference type="PANTHER" id="PTHR12317">
    <property type="entry name" value="DIACYLGLYCEROL O-ACYLTRANSFERASE"/>
    <property type="match status" value="1"/>
</dbReference>
<accession>A0A6A6JWS1</accession>
<evidence type="ECO:0000313" key="19">
    <source>
        <dbReference type="Proteomes" id="UP000800097"/>
    </source>
</evidence>
<dbReference type="Proteomes" id="UP000800097">
    <property type="component" value="Unassembled WGS sequence"/>
</dbReference>
<dbReference type="CDD" id="cd07987">
    <property type="entry name" value="LPLAT_MGAT-like"/>
    <property type="match status" value="1"/>
</dbReference>